<organism evidence="1 2">
    <name type="scientific">Canariomyces notabilis</name>
    <dbReference type="NCBI Taxonomy" id="2074819"/>
    <lineage>
        <taxon>Eukaryota</taxon>
        <taxon>Fungi</taxon>
        <taxon>Dikarya</taxon>
        <taxon>Ascomycota</taxon>
        <taxon>Pezizomycotina</taxon>
        <taxon>Sordariomycetes</taxon>
        <taxon>Sordariomycetidae</taxon>
        <taxon>Sordariales</taxon>
        <taxon>Chaetomiaceae</taxon>
        <taxon>Canariomyces</taxon>
    </lineage>
</organism>
<accession>A0AAN6YVM6</accession>
<dbReference type="GeneID" id="89941596"/>
<dbReference type="Proteomes" id="UP001302812">
    <property type="component" value="Unassembled WGS sequence"/>
</dbReference>
<comment type="caution">
    <text evidence="1">The sequence shown here is derived from an EMBL/GenBank/DDBJ whole genome shotgun (WGS) entry which is preliminary data.</text>
</comment>
<sequence length="125" mass="13620">MSPDANCAPRSLTEVYGGVQRLQRLVGSVATSILRHDCLGPDQATMADFLSHALLEEESGHPTLELSTIQTANLQFFVILLQIYGRVKAVSGKHVGEVSLAESLEEAWTRRFPGQLYGPGLVQRA</sequence>
<reference evidence="1" key="1">
    <citation type="journal article" date="2023" name="Mol. Phylogenet. Evol.">
        <title>Genome-scale phylogeny and comparative genomics of the fungal order Sordariales.</title>
        <authorList>
            <person name="Hensen N."/>
            <person name="Bonometti L."/>
            <person name="Westerberg I."/>
            <person name="Brannstrom I.O."/>
            <person name="Guillou S."/>
            <person name="Cros-Aarteil S."/>
            <person name="Calhoun S."/>
            <person name="Haridas S."/>
            <person name="Kuo A."/>
            <person name="Mondo S."/>
            <person name="Pangilinan J."/>
            <person name="Riley R."/>
            <person name="LaButti K."/>
            <person name="Andreopoulos B."/>
            <person name="Lipzen A."/>
            <person name="Chen C."/>
            <person name="Yan M."/>
            <person name="Daum C."/>
            <person name="Ng V."/>
            <person name="Clum A."/>
            <person name="Steindorff A."/>
            <person name="Ohm R.A."/>
            <person name="Martin F."/>
            <person name="Silar P."/>
            <person name="Natvig D.O."/>
            <person name="Lalanne C."/>
            <person name="Gautier V."/>
            <person name="Ament-Velasquez S.L."/>
            <person name="Kruys A."/>
            <person name="Hutchinson M.I."/>
            <person name="Powell A.J."/>
            <person name="Barry K."/>
            <person name="Miller A.N."/>
            <person name="Grigoriev I.V."/>
            <person name="Debuchy R."/>
            <person name="Gladieux P."/>
            <person name="Hiltunen Thoren M."/>
            <person name="Johannesson H."/>
        </authorList>
    </citation>
    <scope>NUCLEOTIDE SEQUENCE</scope>
    <source>
        <strain evidence="1">CBS 508.74</strain>
    </source>
</reference>
<name>A0AAN6YVM6_9PEZI</name>
<reference evidence="1" key="2">
    <citation type="submission" date="2023-05" db="EMBL/GenBank/DDBJ databases">
        <authorList>
            <consortium name="Lawrence Berkeley National Laboratory"/>
            <person name="Steindorff A."/>
            <person name="Hensen N."/>
            <person name="Bonometti L."/>
            <person name="Westerberg I."/>
            <person name="Brannstrom I.O."/>
            <person name="Guillou S."/>
            <person name="Cros-Aarteil S."/>
            <person name="Calhoun S."/>
            <person name="Haridas S."/>
            <person name="Kuo A."/>
            <person name="Mondo S."/>
            <person name="Pangilinan J."/>
            <person name="Riley R."/>
            <person name="Labutti K."/>
            <person name="Andreopoulos B."/>
            <person name="Lipzen A."/>
            <person name="Chen C."/>
            <person name="Yanf M."/>
            <person name="Daum C."/>
            <person name="Ng V."/>
            <person name="Clum A."/>
            <person name="Ohm R."/>
            <person name="Martin F."/>
            <person name="Silar P."/>
            <person name="Natvig D."/>
            <person name="Lalanne C."/>
            <person name="Gautier V."/>
            <person name="Ament-Velasquez S.L."/>
            <person name="Kruys A."/>
            <person name="Hutchinson M.I."/>
            <person name="Powell A.J."/>
            <person name="Barry K."/>
            <person name="Miller A.N."/>
            <person name="Grigoriev I.V."/>
            <person name="Debuchy R."/>
            <person name="Gladieux P."/>
            <person name="Thoren M.H."/>
            <person name="Johannesson H."/>
        </authorList>
    </citation>
    <scope>NUCLEOTIDE SEQUENCE</scope>
    <source>
        <strain evidence="1">CBS 508.74</strain>
    </source>
</reference>
<dbReference type="EMBL" id="MU853335">
    <property type="protein sequence ID" value="KAK4115208.1"/>
    <property type="molecule type" value="Genomic_DNA"/>
</dbReference>
<dbReference type="RefSeq" id="XP_064672778.1">
    <property type="nucleotide sequence ID" value="XM_064817471.1"/>
</dbReference>
<gene>
    <name evidence="1" type="ORF">N656DRAFT_795895</name>
</gene>
<evidence type="ECO:0000313" key="1">
    <source>
        <dbReference type="EMBL" id="KAK4115208.1"/>
    </source>
</evidence>
<dbReference type="AlphaFoldDB" id="A0AAN6YVM6"/>
<protein>
    <submittedName>
        <fullName evidence="1">Uncharacterized protein</fullName>
    </submittedName>
</protein>
<proteinExistence type="predicted"/>
<evidence type="ECO:0000313" key="2">
    <source>
        <dbReference type="Proteomes" id="UP001302812"/>
    </source>
</evidence>
<keyword evidence="2" id="KW-1185">Reference proteome</keyword>